<dbReference type="Pfam" id="PF15489">
    <property type="entry name" value="CTC1"/>
    <property type="match status" value="1"/>
</dbReference>
<dbReference type="GO" id="GO:1990879">
    <property type="term" value="C:CST complex"/>
    <property type="evidence" value="ECO:0007669"/>
    <property type="project" value="TreeGrafter"/>
</dbReference>
<sequence>MPGSTGARRRCVKLTVALEAADCEFPPHLDIYIEGSHLPPPLGLLPGARVYFNQLEKRVSRSHNVYCCFRSSTYVQVLSFPPETTVRAPLPHIYLARLLQGGQAPFQATAACHIVSVFSLQLLWVCAHCTSICSQGRCTLQGSTCPTQTSISQASISFLVEDGTAEAVVTCRNHHVAAALGLCSSEWTSLLELVRGPGKVALQLPGSAAQPETSAKTDEPLTLFLRTLCTSLSVLRPIVLSFELERKPSKIVPLEPPRLKQFHCGTAGDLPLLTHVNPRIRLSCLSIQEPEHSSSLGGFAASC</sequence>
<dbReference type="GO" id="GO:0042162">
    <property type="term" value="F:telomeric DNA binding"/>
    <property type="evidence" value="ECO:0007669"/>
    <property type="project" value="TreeGrafter"/>
</dbReference>
<name>A0A7J7TD65_RHIFE</name>
<dbReference type="PANTHER" id="PTHR14865:SF2">
    <property type="entry name" value="CST COMPLEX SUBUNIT CTC1"/>
    <property type="match status" value="1"/>
</dbReference>
<reference evidence="9 10" key="1">
    <citation type="journal article" date="2020" name="Nature">
        <title>Six reference-quality genomes reveal evolution of bat adaptations.</title>
        <authorList>
            <person name="Jebb D."/>
            <person name="Huang Z."/>
            <person name="Pippel M."/>
            <person name="Hughes G.M."/>
            <person name="Lavrichenko K."/>
            <person name="Devanna P."/>
            <person name="Winkler S."/>
            <person name="Jermiin L.S."/>
            <person name="Skirmuntt E.C."/>
            <person name="Katzourakis A."/>
            <person name="Burkitt-Gray L."/>
            <person name="Ray D.A."/>
            <person name="Sullivan K.A.M."/>
            <person name="Roscito J.G."/>
            <person name="Kirilenko B.M."/>
            <person name="Davalos L.M."/>
            <person name="Corthals A.P."/>
            <person name="Power M.L."/>
            <person name="Jones G."/>
            <person name="Ransome R.D."/>
            <person name="Dechmann D.K.N."/>
            <person name="Locatelli A.G."/>
            <person name="Puechmaille S.J."/>
            <person name="Fedrigo O."/>
            <person name="Jarvis E.D."/>
            <person name="Hiller M."/>
            <person name="Vernes S.C."/>
            <person name="Myers E.W."/>
            <person name="Teeling E.C."/>
        </authorList>
    </citation>
    <scope>NUCLEOTIDE SEQUENCE [LARGE SCALE GENOMIC DNA]</scope>
    <source>
        <strain evidence="9">MRhiFer1</strain>
        <tissue evidence="9">Lung</tissue>
    </source>
</reference>
<evidence type="ECO:0000256" key="6">
    <source>
        <dbReference type="ARBA" id="ARBA00022895"/>
    </source>
</evidence>
<comment type="subcellular location">
    <subcellularLocation>
        <location evidence="2">Chromosome</location>
        <location evidence="2">Telomere</location>
    </subcellularLocation>
    <subcellularLocation>
        <location evidence="1">Nucleus</location>
    </subcellularLocation>
</comment>
<accession>A0A7J7TD65</accession>
<comment type="caution">
    <text evidence="9">The sequence shown here is derived from an EMBL/GenBank/DDBJ whole genome shotgun (WGS) entry which is preliminary data.</text>
</comment>
<keyword evidence="7" id="KW-0238">DNA-binding</keyword>
<gene>
    <name evidence="9" type="ORF">mRhiFer1_003459</name>
</gene>
<evidence type="ECO:0000313" key="9">
    <source>
        <dbReference type="EMBL" id="KAF6298337.1"/>
    </source>
</evidence>
<evidence type="ECO:0000256" key="3">
    <source>
        <dbReference type="ARBA" id="ARBA00006332"/>
    </source>
</evidence>
<keyword evidence="6" id="KW-0779">Telomere</keyword>
<dbReference type="EMBL" id="JACAGC010000020">
    <property type="protein sequence ID" value="KAF6298337.1"/>
    <property type="molecule type" value="Genomic_DNA"/>
</dbReference>
<organism evidence="9 10">
    <name type="scientific">Rhinolophus ferrumequinum</name>
    <name type="common">Greater horseshoe bat</name>
    <dbReference type="NCBI Taxonomy" id="59479"/>
    <lineage>
        <taxon>Eukaryota</taxon>
        <taxon>Metazoa</taxon>
        <taxon>Chordata</taxon>
        <taxon>Craniata</taxon>
        <taxon>Vertebrata</taxon>
        <taxon>Euteleostomi</taxon>
        <taxon>Mammalia</taxon>
        <taxon>Eutheria</taxon>
        <taxon>Laurasiatheria</taxon>
        <taxon>Chiroptera</taxon>
        <taxon>Yinpterochiroptera</taxon>
        <taxon>Rhinolophoidea</taxon>
        <taxon>Rhinolophidae</taxon>
        <taxon>Rhinolophinae</taxon>
        <taxon>Rhinolophus</taxon>
    </lineage>
</organism>
<protein>
    <recommendedName>
        <fullName evidence="4">CST complex subunit CTC1</fullName>
    </recommendedName>
</protein>
<dbReference type="Proteomes" id="UP000585614">
    <property type="component" value="Unassembled WGS sequence"/>
</dbReference>
<evidence type="ECO:0000256" key="2">
    <source>
        <dbReference type="ARBA" id="ARBA00004574"/>
    </source>
</evidence>
<evidence type="ECO:0000256" key="5">
    <source>
        <dbReference type="ARBA" id="ARBA00022454"/>
    </source>
</evidence>
<comment type="similarity">
    <text evidence="3">Belongs to the CTC1 family.</text>
</comment>
<dbReference type="InterPro" id="IPR029156">
    <property type="entry name" value="CTC1"/>
</dbReference>
<dbReference type="AlphaFoldDB" id="A0A7J7TD65"/>
<evidence type="ECO:0000313" key="10">
    <source>
        <dbReference type="Proteomes" id="UP000585614"/>
    </source>
</evidence>
<evidence type="ECO:0000256" key="7">
    <source>
        <dbReference type="ARBA" id="ARBA00023125"/>
    </source>
</evidence>
<evidence type="ECO:0000256" key="4">
    <source>
        <dbReference type="ARBA" id="ARBA00016175"/>
    </source>
</evidence>
<evidence type="ECO:0000256" key="8">
    <source>
        <dbReference type="ARBA" id="ARBA00023242"/>
    </source>
</evidence>
<dbReference type="PANTHER" id="PTHR14865">
    <property type="entry name" value="CST COMPLEX SUBUNIT CTC1"/>
    <property type="match status" value="1"/>
</dbReference>
<evidence type="ECO:0000256" key="1">
    <source>
        <dbReference type="ARBA" id="ARBA00004123"/>
    </source>
</evidence>
<keyword evidence="5" id="KW-0158">Chromosome</keyword>
<dbReference type="GO" id="GO:0010833">
    <property type="term" value="P:telomere maintenance via telomere lengthening"/>
    <property type="evidence" value="ECO:0007669"/>
    <property type="project" value="TreeGrafter"/>
</dbReference>
<dbReference type="GO" id="GO:0045740">
    <property type="term" value="P:positive regulation of DNA replication"/>
    <property type="evidence" value="ECO:0007669"/>
    <property type="project" value="TreeGrafter"/>
</dbReference>
<dbReference type="InterPro" id="IPR042617">
    <property type="entry name" value="CTC1-like"/>
</dbReference>
<keyword evidence="8" id="KW-0539">Nucleus</keyword>
<proteinExistence type="inferred from homology"/>
<dbReference type="GO" id="GO:0003697">
    <property type="term" value="F:single-stranded DNA binding"/>
    <property type="evidence" value="ECO:0007669"/>
    <property type="project" value="InterPro"/>
</dbReference>